<dbReference type="Proteomes" id="UP000237351">
    <property type="component" value="Chromosome"/>
</dbReference>
<dbReference type="InterPro" id="IPR014942">
    <property type="entry name" value="AbiEii"/>
</dbReference>
<reference evidence="1 2" key="1">
    <citation type="submission" date="2014-06" db="EMBL/GenBank/DDBJ databases">
        <title>The genome of the endonuclear symbiont Nucleicultrix amoebiphila.</title>
        <authorList>
            <person name="Schulz F."/>
            <person name="Horn M."/>
        </authorList>
    </citation>
    <scope>NUCLEOTIDE SEQUENCE [LARGE SCALE GENOMIC DNA]</scope>
    <source>
        <strain evidence="1 2">FS5</strain>
    </source>
</reference>
<organism evidence="1 2">
    <name type="scientific">Candidatus Nucleicultrix amoebiphila FS5</name>
    <dbReference type="NCBI Taxonomy" id="1414854"/>
    <lineage>
        <taxon>Bacteria</taxon>
        <taxon>Pseudomonadati</taxon>
        <taxon>Pseudomonadota</taxon>
        <taxon>Alphaproteobacteria</taxon>
        <taxon>Holosporales</taxon>
        <taxon>Candidatus Nucleicultricaceae</taxon>
        <taxon>Candidatus Nucleicultrix</taxon>
    </lineage>
</organism>
<sequence length="307" mass="35393">MMKPHYSKQVDLLLTVLSDVMRSPDIALKGGTAINLFLLDMPRLSVDIDLAYLKILPREDSLKAMHDVMTEIAERLSSYPNLKVETKYTQDRLPKQILVKQNDISIKIELNLVIRGAVFDPIPLEICEKARTLYKKEITVQGLSFEDLYAGKFCASLDRQHPRDLFDVLCFFEKFALTEKLKNAFLVYLLSTSRPIHEILQPSLLDQQAIYESEFESMTDEPITYVQLEQARVRLIEMLNKALSPQDKDFLISFEQGDPQWDLFPITHAKDLPAVKWKLHNVNQMDAEKRSASVVELERKLGITMYS</sequence>
<proteinExistence type="predicted"/>
<evidence type="ECO:0000313" key="1">
    <source>
        <dbReference type="EMBL" id="ARN85093.1"/>
    </source>
</evidence>
<dbReference type="AlphaFoldDB" id="A0A1W6N5G0"/>
<dbReference type="KEGG" id="naf:GQ61_07085"/>
<dbReference type="OrthoDB" id="1550603at2"/>
<gene>
    <name evidence="1" type="ORF">GQ61_07085</name>
</gene>
<keyword evidence="2" id="KW-1185">Reference proteome</keyword>
<accession>A0A1W6N5G0</accession>
<evidence type="ECO:0000313" key="2">
    <source>
        <dbReference type="Proteomes" id="UP000237351"/>
    </source>
</evidence>
<dbReference type="RefSeq" id="WP_085784617.1">
    <property type="nucleotide sequence ID" value="NZ_CP008743.1"/>
</dbReference>
<dbReference type="Gene3D" id="3.10.450.620">
    <property type="entry name" value="JHP933, nucleotidyltransferase-like core domain"/>
    <property type="match status" value="1"/>
</dbReference>
<protein>
    <recommendedName>
        <fullName evidence="3">Nucleotidyltransferase</fullName>
    </recommendedName>
</protein>
<dbReference type="Pfam" id="PF08843">
    <property type="entry name" value="AbiEii"/>
    <property type="match status" value="1"/>
</dbReference>
<evidence type="ECO:0008006" key="3">
    <source>
        <dbReference type="Google" id="ProtNLM"/>
    </source>
</evidence>
<name>A0A1W6N5G0_9PROT</name>
<dbReference type="EMBL" id="CP008743">
    <property type="protein sequence ID" value="ARN85093.1"/>
    <property type="molecule type" value="Genomic_DNA"/>
</dbReference>